<comment type="similarity">
    <text evidence="1">Belongs to the beta-catenin family.</text>
</comment>
<organism evidence="3">
    <name type="scientific">Rhizophora mucronata</name>
    <name type="common">Asiatic mangrove</name>
    <dbReference type="NCBI Taxonomy" id="61149"/>
    <lineage>
        <taxon>Eukaryota</taxon>
        <taxon>Viridiplantae</taxon>
        <taxon>Streptophyta</taxon>
        <taxon>Embryophyta</taxon>
        <taxon>Tracheophyta</taxon>
        <taxon>Spermatophyta</taxon>
        <taxon>Magnoliopsida</taxon>
        <taxon>eudicotyledons</taxon>
        <taxon>Gunneridae</taxon>
        <taxon>Pentapetalae</taxon>
        <taxon>rosids</taxon>
        <taxon>fabids</taxon>
        <taxon>Malpighiales</taxon>
        <taxon>Rhizophoraceae</taxon>
        <taxon>Rhizophora</taxon>
    </lineage>
</organism>
<protein>
    <submittedName>
        <fullName evidence="3">Uncharacterized protein</fullName>
    </submittedName>
</protein>
<evidence type="ECO:0000256" key="2">
    <source>
        <dbReference type="ARBA" id="ARBA00022737"/>
    </source>
</evidence>
<accession>A0A2P2J3F2</accession>
<dbReference type="PANTHER" id="PTHR47249:SF1">
    <property type="entry name" value="VACUOLAR PROTEIN 8"/>
    <property type="match status" value="1"/>
</dbReference>
<dbReference type="GO" id="GO:0043495">
    <property type="term" value="F:protein-membrane adaptor activity"/>
    <property type="evidence" value="ECO:0007669"/>
    <property type="project" value="InterPro"/>
</dbReference>
<name>A0A2P2J3F2_RHIMU</name>
<dbReference type="InterPro" id="IPR011989">
    <property type="entry name" value="ARM-like"/>
</dbReference>
<proteinExistence type="inferred from homology"/>
<evidence type="ECO:0000256" key="1">
    <source>
        <dbReference type="ARBA" id="ARBA00005462"/>
    </source>
</evidence>
<dbReference type="AlphaFoldDB" id="A0A2P2J3F2"/>
<dbReference type="GO" id="GO:0071562">
    <property type="term" value="P:nucleus-vacuole junction assembly"/>
    <property type="evidence" value="ECO:0007669"/>
    <property type="project" value="InterPro"/>
</dbReference>
<dbReference type="InterPro" id="IPR016024">
    <property type="entry name" value="ARM-type_fold"/>
</dbReference>
<sequence length="109" mass="11762">MSKGGPQLLAKTASKTDDPQTLRMVAGVLPNLCGNESIHVMLKDEGGIKALVRMTSFANSEVIAQVAIGMTNFAKCEPRGIMQGLEAFRKHDYVLVSLIVMVVTNHNCC</sequence>
<dbReference type="SUPFAM" id="SSF48371">
    <property type="entry name" value="ARM repeat"/>
    <property type="match status" value="1"/>
</dbReference>
<dbReference type="PANTHER" id="PTHR47249">
    <property type="entry name" value="VACUOLAR PROTEIN 8"/>
    <property type="match status" value="1"/>
</dbReference>
<evidence type="ECO:0000313" key="3">
    <source>
        <dbReference type="EMBL" id="MBW87907.1"/>
    </source>
</evidence>
<dbReference type="Gene3D" id="1.25.10.10">
    <property type="entry name" value="Leucine-rich Repeat Variant"/>
    <property type="match status" value="1"/>
</dbReference>
<dbReference type="InterPro" id="IPR045156">
    <property type="entry name" value="Vac8"/>
</dbReference>
<dbReference type="EMBL" id="GGEC01007424">
    <property type="protein sequence ID" value="MBW87907.1"/>
    <property type="molecule type" value="Transcribed_RNA"/>
</dbReference>
<keyword evidence="2" id="KW-0677">Repeat</keyword>
<reference evidence="3" key="1">
    <citation type="submission" date="2018-02" db="EMBL/GenBank/DDBJ databases">
        <title>Rhizophora mucronata_Transcriptome.</title>
        <authorList>
            <person name="Meera S.P."/>
            <person name="Sreeshan A."/>
            <person name="Augustine A."/>
        </authorList>
    </citation>
    <scope>NUCLEOTIDE SEQUENCE</scope>
    <source>
        <tissue evidence="3">Leaf</tissue>
    </source>
</reference>